<dbReference type="FunFam" id="3.30.200.20:FF:000039">
    <property type="entry name" value="receptor-like protein kinase FERONIA"/>
    <property type="match status" value="1"/>
</dbReference>
<feature type="signal peptide" evidence="21">
    <location>
        <begin position="1"/>
        <end position="24"/>
    </location>
</feature>
<organism evidence="23 24">
    <name type="scientific">Taxus chinensis</name>
    <name type="common">Chinese yew</name>
    <name type="synonym">Taxus wallichiana var. chinensis</name>
    <dbReference type="NCBI Taxonomy" id="29808"/>
    <lineage>
        <taxon>Eukaryota</taxon>
        <taxon>Viridiplantae</taxon>
        <taxon>Streptophyta</taxon>
        <taxon>Embryophyta</taxon>
        <taxon>Tracheophyta</taxon>
        <taxon>Spermatophyta</taxon>
        <taxon>Pinopsida</taxon>
        <taxon>Pinidae</taxon>
        <taxon>Conifers II</taxon>
        <taxon>Cupressales</taxon>
        <taxon>Taxaceae</taxon>
        <taxon>Taxus</taxon>
    </lineage>
</organism>
<dbReference type="Pfam" id="PF07714">
    <property type="entry name" value="PK_Tyr_Ser-Thr"/>
    <property type="match status" value="1"/>
</dbReference>
<sequence>MENLRCAMLMTTNILLLFFFSAAAQTGFLNINCGANSNYSDSQTTLTWTSDSRDYISVGQAANVTNTNVPDYLHSLRFFPKPLNKSCYTLPAEPKTPYLLRLWFLFGNYNGIQKLPSFNVSLETEGMLFSQMESFTVAGSPNWTTEKIFTSNNKSIYVCFIRTLDDSDPFVSAIQLSRLSSGMYALQGKPGIMLSSVSRYDLGGQSSNITRYPEDNYDRFWQPGSTDAIYNSSLVVNGSSKTTISSDNSSSNFPPYNVMQTAIVAKANVNQLRLNLRDLQKKSLVALYFGEIEAVNTSQSRIFNVMINDQLLTTVNFSMDSYIIEKQVRLNNSKTRELVISLEAIKGKGNSSRGPLINAMERYNIIDTEPVTSADDVGALSNIKNKFGFNDWISDPCFGIEWNGIKCDQGNPVRVLEIDLSGRNLSGRLPDICSLTRLEILHLQNNKLSGSIPTCLSNFSNLKELYLQNNNFSGAIPVGLLKNRRLNFRHSGNPFLGHAKNKNVGMVVGATMGTVLAVLLVLISMLIYRRRYSKKPDACLVKVTNPVRLRSFSLTELRTATQNFSQPIGQGGFGVVYFGKLQDGQGVAVKVLSASSKQGLPEFLNEIDLLSRVNHKNLMSLLGYCDVSKELMLVYEYMDGGSLREHLYGSMENPSRLDWKARLRVALDAAEGLEYLHMSATPKIIHRDVKSSNILLDFNLRAKVADFGLSRILRDDTVSHVSTTIKGTMGYMDPEYYGTNKLTEKSDVYSFGVVLLEMICGRKPIIEDELYEEEINLVKWVMLHAEANPDSPRQLADIIDKMLSLGDDDMESFKSVVDLAIRCVQREGSKRPNMSEVVAGIREAMLYMEPKYPAERPGEPFTSSDEYSRADYSSSLLHVGR</sequence>
<comment type="subcellular location">
    <subcellularLocation>
        <location evidence="1">Membrane</location>
        <topology evidence="1">Single-pass membrane protein</topology>
    </subcellularLocation>
</comment>
<evidence type="ECO:0000259" key="22">
    <source>
        <dbReference type="PROSITE" id="PS50011"/>
    </source>
</evidence>
<keyword evidence="12 20" id="KW-1133">Transmembrane helix</keyword>
<name>A0AA38GRA8_TAXCH</name>
<dbReference type="Gene3D" id="1.10.510.10">
    <property type="entry name" value="Transferase(Phosphotransferase) domain 1"/>
    <property type="match status" value="1"/>
</dbReference>
<evidence type="ECO:0000313" key="23">
    <source>
        <dbReference type="EMBL" id="KAH9326933.1"/>
    </source>
</evidence>
<dbReference type="SUPFAM" id="SSF52058">
    <property type="entry name" value="L domain-like"/>
    <property type="match status" value="1"/>
</dbReference>
<dbReference type="SMART" id="SM00220">
    <property type="entry name" value="S_TKc"/>
    <property type="match status" value="1"/>
</dbReference>
<evidence type="ECO:0000256" key="12">
    <source>
        <dbReference type="ARBA" id="ARBA00022989"/>
    </source>
</evidence>
<feature type="chain" id="PRO_5041247875" description="non-specific serine/threonine protein kinase" evidence="21">
    <location>
        <begin position="25"/>
        <end position="881"/>
    </location>
</feature>
<evidence type="ECO:0000256" key="4">
    <source>
        <dbReference type="ARBA" id="ARBA00022614"/>
    </source>
</evidence>
<dbReference type="Proteomes" id="UP000824469">
    <property type="component" value="Unassembled WGS sequence"/>
</dbReference>
<dbReference type="InterPro" id="IPR001245">
    <property type="entry name" value="Ser-Thr/Tyr_kinase_cat_dom"/>
</dbReference>
<evidence type="ECO:0000256" key="13">
    <source>
        <dbReference type="ARBA" id="ARBA00023136"/>
    </source>
</evidence>
<feature type="region of interest" description="Disordered" evidence="19">
    <location>
        <begin position="855"/>
        <end position="881"/>
    </location>
</feature>
<evidence type="ECO:0000256" key="18">
    <source>
        <dbReference type="PROSITE-ProRule" id="PRU10141"/>
    </source>
</evidence>
<keyword evidence="4" id="KW-0433">Leucine-rich repeat</keyword>
<comment type="catalytic activity">
    <reaction evidence="17">
        <text>L-seryl-[protein] + ATP = O-phospho-L-seryl-[protein] + ADP + H(+)</text>
        <dbReference type="Rhea" id="RHEA:17989"/>
        <dbReference type="Rhea" id="RHEA-COMP:9863"/>
        <dbReference type="Rhea" id="RHEA-COMP:11604"/>
        <dbReference type="ChEBI" id="CHEBI:15378"/>
        <dbReference type="ChEBI" id="CHEBI:29999"/>
        <dbReference type="ChEBI" id="CHEBI:30616"/>
        <dbReference type="ChEBI" id="CHEBI:83421"/>
        <dbReference type="ChEBI" id="CHEBI:456216"/>
        <dbReference type="EC" id="2.7.11.1"/>
    </reaction>
</comment>
<feature type="binding site" evidence="18">
    <location>
        <position position="590"/>
    </location>
    <ligand>
        <name>ATP</name>
        <dbReference type="ChEBI" id="CHEBI:30616"/>
    </ligand>
</feature>
<dbReference type="GO" id="GO:0005524">
    <property type="term" value="F:ATP binding"/>
    <property type="evidence" value="ECO:0007669"/>
    <property type="project" value="UniProtKB-UniRule"/>
</dbReference>
<evidence type="ECO:0000256" key="20">
    <source>
        <dbReference type="SAM" id="Phobius"/>
    </source>
</evidence>
<keyword evidence="6 20" id="KW-0812">Transmembrane</keyword>
<evidence type="ECO:0000313" key="24">
    <source>
        <dbReference type="Proteomes" id="UP000824469"/>
    </source>
</evidence>
<evidence type="ECO:0000256" key="10">
    <source>
        <dbReference type="ARBA" id="ARBA00022777"/>
    </source>
</evidence>
<dbReference type="InterPro" id="IPR011009">
    <property type="entry name" value="Kinase-like_dom_sf"/>
</dbReference>
<evidence type="ECO:0000256" key="6">
    <source>
        <dbReference type="ARBA" id="ARBA00022692"/>
    </source>
</evidence>
<dbReference type="Pfam" id="PF12819">
    <property type="entry name" value="Malectin_like"/>
    <property type="match status" value="1"/>
</dbReference>
<evidence type="ECO:0000256" key="7">
    <source>
        <dbReference type="ARBA" id="ARBA00022729"/>
    </source>
</evidence>
<keyword evidence="5" id="KW-0808">Transferase</keyword>
<dbReference type="Gene3D" id="3.80.10.10">
    <property type="entry name" value="Ribonuclease Inhibitor"/>
    <property type="match status" value="1"/>
</dbReference>
<dbReference type="GO" id="GO:0004674">
    <property type="term" value="F:protein serine/threonine kinase activity"/>
    <property type="evidence" value="ECO:0007669"/>
    <property type="project" value="UniProtKB-KW"/>
</dbReference>
<evidence type="ECO:0000256" key="15">
    <source>
        <dbReference type="ARBA" id="ARBA00023180"/>
    </source>
</evidence>
<dbReference type="InterPro" id="IPR025875">
    <property type="entry name" value="Leu-rich_rpt_4"/>
</dbReference>
<evidence type="ECO:0000256" key="9">
    <source>
        <dbReference type="ARBA" id="ARBA00022741"/>
    </source>
</evidence>
<dbReference type="Gene3D" id="2.60.120.430">
    <property type="entry name" value="Galactose-binding lectin"/>
    <property type="match status" value="2"/>
</dbReference>
<evidence type="ECO:0000256" key="2">
    <source>
        <dbReference type="ARBA" id="ARBA00012513"/>
    </source>
</evidence>
<evidence type="ECO:0000256" key="21">
    <source>
        <dbReference type="SAM" id="SignalP"/>
    </source>
</evidence>
<evidence type="ECO:0000256" key="17">
    <source>
        <dbReference type="ARBA" id="ARBA00048679"/>
    </source>
</evidence>
<dbReference type="GO" id="GO:0016020">
    <property type="term" value="C:membrane"/>
    <property type="evidence" value="ECO:0007669"/>
    <property type="project" value="UniProtKB-SubCell"/>
</dbReference>
<dbReference type="SUPFAM" id="SSF56112">
    <property type="entry name" value="Protein kinase-like (PK-like)"/>
    <property type="match status" value="1"/>
</dbReference>
<dbReference type="PROSITE" id="PS50011">
    <property type="entry name" value="PROTEIN_KINASE_DOM"/>
    <property type="match status" value="1"/>
</dbReference>
<dbReference type="PROSITE" id="PS00108">
    <property type="entry name" value="PROTEIN_KINASE_ST"/>
    <property type="match status" value="1"/>
</dbReference>
<keyword evidence="13 20" id="KW-0472">Membrane</keyword>
<dbReference type="FunFam" id="3.80.10.10:FF:000129">
    <property type="entry name" value="Leucine-rich repeat receptor-like kinase"/>
    <property type="match status" value="1"/>
</dbReference>
<evidence type="ECO:0000256" key="16">
    <source>
        <dbReference type="ARBA" id="ARBA00047899"/>
    </source>
</evidence>
<evidence type="ECO:0000256" key="14">
    <source>
        <dbReference type="ARBA" id="ARBA00023170"/>
    </source>
</evidence>
<evidence type="ECO:0000256" key="1">
    <source>
        <dbReference type="ARBA" id="ARBA00004167"/>
    </source>
</evidence>
<keyword evidence="11 18" id="KW-0067">ATP-binding</keyword>
<dbReference type="FunFam" id="1.10.510.10:FF:000309">
    <property type="entry name" value="Leucine-rich repeat receptor-like protein kinase"/>
    <property type="match status" value="1"/>
</dbReference>
<evidence type="ECO:0000256" key="8">
    <source>
        <dbReference type="ARBA" id="ARBA00022737"/>
    </source>
</evidence>
<dbReference type="EMBL" id="JAHRHJ020000002">
    <property type="protein sequence ID" value="KAH9326933.1"/>
    <property type="molecule type" value="Genomic_DNA"/>
</dbReference>
<dbReference type="InterPro" id="IPR017441">
    <property type="entry name" value="Protein_kinase_ATP_BS"/>
</dbReference>
<dbReference type="InterPro" id="IPR024788">
    <property type="entry name" value="Malectin-like_Carb-bd_dom"/>
</dbReference>
<protein>
    <recommendedName>
        <fullName evidence="2">non-specific serine/threonine protein kinase</fullName>
        <ecNumber evidence="2">2.7.11.1</ecNumber>
    </recommendedName>
</protein>
<keyword evidence="15" id="KW-0325">Glycoprotein</keyword>
<feature type="domain" description="Protein kinase" evidence="22">
    <location>
        <begin position="562"/>
        <end position="846"/>
    </location>
</feature>
<evidence type="ECO:0000256" key="19">
    <source>
        <dbReference type="SAM" id="MobiDB-lite"/>
    </source>
</evidence>
<feature type="transmembrane region" description="Helical" evidence="20">
    <location>
        <begin position="504"/>
        <end position="528"/>
    </location>
</feature>
<dbReference type="OMA" id="INAMERY"/>
<reference evidence="23 24" key="1">
    <citation type="journal article" date="2021" name="Nat. Plants">
        <title>The Taxus genome provides insights into paclitaxel biosynthesis.</title>
        <authorList>
            <person name="Xiong X."/>
            <person name="Gou J."/>
            <person name="Liao Q."/>
            <person name="Li Y."/>
            <person name="Zhou Q."/>
            <person name="Bi G."/>
            <person name="Li C."/>
            <person name="Du R."/>
            <person name="Wang X."/>
            <person name="Sun T."/>
            <person name="Guo L."/>
            <person name="Liang H."/>
            <person name="Lu P."/>
            <person name="Wu Y."/>
            <person name="Zhang Z."/>
            <person name="Ro D.K."/>
            <person name="Shang Y."/>
            <person name="Huang S."/>
            <person name="Yan J."/>
        </authorList>
    </citation>
    <scope>NUCLEOTIDE SEQUENCE [LARGE SCALE GENOMIC DNA]</scope>
    <source>
        <strain evidence="23">Ta-2019</strain>
    </source>
</reference>
<evidence type="ECO:0000256" key="5">
    <source>
        <dbReference type="ARBA" id="ARBA00022679"/>
    </source>
</evidence>
<keyword evidence="14" id="KW-0675">Receptor</keyword>
<dbReference type="PANTHER" id="PTHR45631:SF198">
    <property type="entry name" value="PROTEIN KINASE DOMAIN-CONTAINING PROTEIN"/>
    <property type="match status" value="1"/>
</dbReference>
<gene>
    <name evidence="23" type="ORF">KI387_007111</name>
</gene>
<dbReference type="InterPro" id="IPR000719">
    <property type="entry name" value="Prot_kinase_dom"/>
</dbReference>
<dbReference type="Pfam" id="PF12799">
    <property type="entry name" value="LRR_4"/>
    <property type="match status" value="1"/>
</dbReference>
<keyword evidence="7 21" id="KW-0732">Signal</keyword>
<keyword evidence="10" id="KW-0418">Kinase</keyword>
<evidence type="ECO:0000256" key="11">
    <source>
        <dbReference type="ARBA" id="ARBA00022840"/>
    </source>
</evidence>
<accession>A0AA38GRA8</accession>
<evidence type="ECO:0000256" key="3">
    <source>
        <dbReference type="ARBA" id="ARBA00022527"/>
    </source>
</evidence>
<dbReference type="PANTHER" id="PTHR45631">
    <property type="entry name" value="OS07G0107800 PROTEIN-RELATED"/>
    <property type="match status" value="1"/>
</dbReference>
<comment type="catalytic activity">
    <reaction evidence="16">
        <text>L-threonyl-[protein] + ATP = O-phospho-L-threonyl-[protein] + ADP + H(+)</text>
        <dbReference type="Rhea" id="RHEA:46608"/>
        <dbReference type="Rhea" id="RHEA-COMP:11060"/>
        <dbReference type="Rhea" id="RHEA-COMP:11605"/>
        <dbReference type="ChEBI" id="CHEBI:15378"/>
        <dbReference type="ChEBI" id="CHEBI:30013"/>
        <dbReference type="ChEBI" id="CHEBI:30616"/>
        <dbReference type="ChEBI" id="CHEBI:61977"/>
        <dbReference type="ChEBI" id="CHEBI:456216"/>
        <dbReference type="EC" id="2.7.11.1"/>
    </reaction>
</comment>
<dbReference type="CDD" id="cd14066">
    <property type="entry name" value="STKc_IRAK"/>
    <property type="match status" value="1"/>
</dbReference>
<dbReference type="InterPro" id="IPR032675">
    <property type="entry name" value="LRR_dom_sf"/>
</dbReference>
<keyword evidence="9 18" id="KW-0547">Nucleotide-binding</keyword>
<dbReference type="EC" id="2.7.11.1" evidence="2"/>
<dbReference type="InterPro" id="IPR008271">
    <property type="entry name" value="Ser/Thr_kinase_AS"/>
</dbReference>
<keyword evidence="3" id="KW-0723">Serine/threonine-protein kinase</keyword>
<dbReference type="Gene3D" id="3.30.200.20">
    <property type="entry name" value="Phosphorylase Kinase, domain 1"/>
    <property type="match status" value="1"/>
</dbReference>
<dbReference type="PROSITE" id="PS00107">
    <property type="entry name" value="PROTEIN_KINASE_ATP"/>
    <property type="match status" value="1"/>
</dbReference>
<dbReference type="AlphaFoldDB" id="A0AA38GRA8"/>
<feature type="compositionally biased region" description="Polar residues" evidence="19">
    <location>
        <begin position="861"/>
        <end position="881"/>
    </location>
</feature>
<keyword evidence="8" id="KW-0677">Repeat</keyword>
<comment type="caution">
    <text evidence="23">The sequence shown here is derived from an EMBL/GenBank/DDBJ whole genome shotgun (WGS) entry which is preliminary data.</text>
</comment>
<keyword evidence="24" id="KW-1185">Reference proteome</keyword>
<proteinExistence type="predicted"/>